<reference evidence="1 2" key="1">
    <citation type="journal article" date="2016" name="Mol. Biol. Evol.">
        <title>Comparative Genomics of Early-Diverging Mushroom-Forming Fungi Provides Insights into the Origins of Lignocellulose Decay Capabilities.</title>
        <authorList>
            <person name="Nagy L.G."/>
            <person name="Riley R."/>
            <person name="Tritt A."/>
            <person name="Adam C."/>
            <person name="Daum C."/>
            <person name="Floudas D."/>
            <person name="Sun H."/>
            <person name="Yadav J.S."/>
            <person name="Pangilinan J."/>
            <person name="Larsson K.H."/>
            <person name="Matsuura K."/>
            <person name="Barry K."/>
            <person name="Labutti K."/>
            <person name="Kuo R."/>
            <person name="Ohm R.A."/>
            <person name="Bhattacharya S.S."/>
            <person name="Shirouzu T."/>
            <person name="Yoshinaga Y."/>
            <person name="Martin F.M."/>
            <person name="Grigoriev I.V."/>
            <person name="Hibbett D.S."/>
        </authorList>
    </citation>
    <scope>NUCLEOTIDE SEQUENCE [LARGE SCALE GENOMIC DNA]</scope>
    <source>
        <strain evidence="1 2">93-53</strain>
    </source>
</reference>
<keyword evidence="2" id="KW-1185">Reference proteome</keyword>
<protein>
    <submittedName>
        <fullName evidence="1">Uncharacterized protein</fullName>
    </submittedName>
</protein>
<organism evidence="1 2">
    <name type="scientific">Laetiporus sulphureus 93-53</name>
    <dbReference type="NCBI Taxonomy" id="1314785"/>
    <lineage>
        <taxon>Eukaryota</taxon>
        <taxon>Fungi</taxon>
        <taxon>Dikarya</taxon>
        <taxon>Basidiomycota</taxon>
        <taxon>Agaricomycotina</taxon>
        <taxon>Agaricomycetes</taxon>
        <taxon>Polyporales</taxon>
        <taxon>Laetiporus</taxon>
    </lineage>
</organism>
<gene>
    <name evidence="1" type="ORF">LAESUDRAFT_723124</name>
</gene>
<evidence type="ECO:0000313" key="1">
    <source>
        <dbReference type="EMBL" id="KZT09372.1"/>
    </source>
</evidence>
<dbReference type="EMBL" id="KV427612">
    <property type="protein sequence ID" value="KZT09372.1"/>
    <property type="molecule type" value="Genomic_DNA"/>
</dbReference>
<name>A0A165FSY8_9APHY</name>
<dbReference type="GeneID" id="63825377"/>
<dbReference type="RefSeq" id="XP_040767112.1">
    <property type="nucleotide sequence ID" value="XM_040908348.1"/>
</dbReference>
<dbReference type="AlphaFoldDB" id="A0A165FSY8"/>
<evidence type="ECO:0000313" key="2">
    <source>
        <dbReference type="Proteomes" id="UP000076871"/>
    </source>
</evidence>
<sequence>MSSHPTASPAHEARTINFCCARRPIDRSTRPMDSVQQYTNEPMLLLSRTESDLRMLVSRASATRNSTVASLAHSPLTEYACQAPRLSLYQRAFFNERERAHHALLSPASKLRRRSH</sequence>
<dbReference type="Proteomes" id="UP000076871">
    <property type="component" value="Unassembled WGS sequence"/>
</dbReference>
<proteinExistence type="predicted"/>
<accession>A0A165FSY8</accession>
<dbReference type="InParanoid" id="A0A165FSY8"/>